<feature type="active site" description="Proton donor/acceptor" evidence="10">
    <location>
        <position position="241"/>
    </location>
</feature>
<accession>A0A559MA35</accession>
<evidence type="ECO:0000256" key="1">
    <source>
        <dbReference type="ARBA" id="ARBA00004613"/>
    </source>
</evidence>
<dbReference type="PROSITE" id="PS00155">
    <property type="entry name" value="CUTINASE_1"/>
    <property type="match status" value="1"/>
</dbReference>
<evidence type="ECO:0000256" key="8">
    <source>
        <dbReference type="ARBA" id="ARBA00023157"/>
    </source>
</evidence>
<feature type="active site" evidence="10">
    <location>
        <position position="228"/>
    </location>
</feature>
<keyword evidence="4 12" id="KW-0719">Serine esterase</keyword>
<feature type="chain" id="PRO_5022272385" description="Cutinase" evidence="12">
    <location>
        <begin position="18"/>
        <end position="260"/>
    </location>
</feature>
<proteinExistence type="inferred from homology"/>
<dbReference type="SMART" id="SM01110">
    <property type="entry name" value="Cutinase"/>
    <property type="match status" value="1"/>
</dbReference>
<keyword evidence="7 12" id="KW-0378">Hydrolase</keyword>
<keyword evidence="14" id="KW-1185">Reference proteome</keyword>
<evidence type="ECO:0000256" key="4">
    <source>
        <dbReference type="ARBA" id="ARBA00022487"/>
    </source>
</evidence>
<evidence type="ECO:0000313" key="14">
    <source>
        <dbReference type="Proteomes" id="UP000315522"/>
    </source>
</evidence>
<dbReference type="PRINTS" id="PR00129">
    <property type="entry name" value="CUTINASE"/>
</dbReference>
<comment type="similarity">
    <text evidence="2 12">Belongs to the cutinase family.</text>
</comment>
<evidence type="ECO:0000256" key="7">
    <source>
        <dbReference type="ARBA" id="ARBA00022801"/>
    </source>
</evidence>
<feature type="disulfide bond" evidence="11">
    <location>
        <begin position="224"/>
        <end position="231"/>
    </location>
</feature>
<gene>
    <name evidence="13" type="primary">CUTI</name>
    <name evidence="13" type="ORF">LAWI1_G003136</name>
</gene>
<evidence type="ECO:0000313" key="13">
    <source>
        <dbReference type="EMBL" id="TVY89819.1"/>
    </source>
</evidence>
<reference evidence="13 14" key="1">
    <citation type="submission" date="2018-05" db="EMBL/GenBank/DDBJ databases">
        <title>Genome sequencing and assembly of the regulated plant pathogen Lachnellula willkommii and related sister species for the development of diagnostic species identification markers.</title>
        <authorList>
            <person name="Giroux E."/>
            <person name="Bilodeau G."/>
        </authorList>
    </citation>
    <scope>NUCLEOTIDE SEQUENCE [LARGE SCALE GENOMIC DNA]</scope>
    <source>
        <strain evidence="13 14">CBS 172.35</strain>
    </source>
</reference>
<feature type="signal peptide" evidence="12">
    <location>
        <begin position="1"/>
        <end position="17"/>
    </location>
</feature>
<evidence type="ECO:0000256" key="10">
    <source>
        <dbReference type="PIRSR" id="PIRSR611150-1"/>
    </source>
</evidence>
<dbReference type="PANTHER" id="PTHR48250">
    <property type="entry name" value="CUTINASE 2-RELATED"/>
    <property type="match status" value="1"/>
</dbReference>
<dbReference type="EMBL" id="QGML01001090">
    <property type="protein sequence ID" value="TVY89819.1"/>
    <property type="molecule type" value="Genomic_DNA"/>
</dbReference>
<feature type="active site" description="Nucleophile" evidence="10">
    <location>
        <position position="176"/>
    </location>
</feature>
<evidence type="ECO:0000256" key="6">
    <source>
        <dbReference type="ARBA" id="ARBA00022729"/>
    </source>
</evidence>
<keyword evidence="6 12" id="KW-0732">Signal</keyword>
<dbReference type="AlphaFoldDB" id="A0A559MA35"/>
<evidence type="ECO:0000256" key="12">
    <source>
        <dbReference type="RuleBase" id="RU361263"/>
    </source>
</evidence>
<dbReference type="GO" id="GO:0050525">
    <property type="term" value="F:cutinase activity"/>
    <property type="evidence" value="ECO:0007669"/>
    <property type="project" value="UniProtKB-UniRule"/>
</dbReference>
<sequence length="260" mass="27341">MKFSIWTLVTILGLTLASPVPNPDLNLNPHASIEERETPLNAFLAELLEYLPVIDGTLDSVVGILTDFELTLATLTGEATTYNQLGGSCTEYTVIFARGTTEPGNVGILVGPPFFDALREDVGSAALTIQGVNNYTADIAGYLAGGDAGGSDDMASQISAAKAACPDTKLIASGYSQGCQIVHNAAAKLPAATASWISKVVVFGDPDNGTAIANVDSSKVKTFCNVGDDICVDGDLILPPHLLYAEDAERRDFCYFMNVL</sequence>
<comment type="function">
    <text evidence="12">Catalyzes the hydrolysis of complex carboxylic polyesters found in the cell wall of plants. Degrades cutin, a macromolecule that forms the structure of the plant cuticle.</text>
</comment>
<evidence type="ECO:0000256" key="2">
    <source>
        <dbReference type="ARBA" id="ARBA00007534"/>
    </source>
</evidence>
<comment type="subcellular location">
    <subcellularLocation>
        <location evidence="1 12">Secreted</location>
    </subcellularLocation>
</comment>
<dbReference type="Pfam" id="PF01083">
    <property type="entry name" value="Cutinase"/>
    <property type="match status" value="1"/>
</dbReference>
<dbReference type="PANTHER" id="PTHR48250:SF1">
    <property type="entry name" value="CUTINASE"/>
    <property type="match status" value="1"/>
</dbReference>
<dbReference type="Gene3D" id="3.40.50.1820">
    <property type="entry name" value="alpha/beta hydrolase"/>
    <property type="match status" value="1"/>
</dbReference>
<protein>
    <recommendedName>
        <fullName evidence="3 12">Cutinase</fullName>
        <ecNumber evidence="3 12">3.1.1.74</ecNumber>
    </recommendedName>
</protein>
<dbReference type="InterPro" id="IPR043580">
    <property type="entry name" value="CUTINASE_1"/>
</dbReference>
<comment type="caution">
    <text evidence="13">The sequence shown here is derived from an EMBL/GenBank/DDBJ whole genome shotgun (WGS) entry which is preliminary data.</text>
</comment>
<dbReference type="SUPFAM" id="SSF53474">
    <property type="entry name" value="alpha/beta-Hydrolases"/>
    <property type="match status" value="1"/>
</dbReference>
<feature type="disulfide bond" evidence="11">
    <location>
        <begin position="89"/>
        <end position="165"/>
    </location>
</feature>
<dbReference type="EC" id="3.1.1.74" evidence="3 12"/>
<dbReference type="InterPro" id="IPR000675">
    <property type="entry name" value="Cutinase/axe"/>
</dbReference>
<keyword evidence="8 11" id="KW-1015">Disulfide bond</keyword>
<dbReference type="GO" id="GO:0005576">
    <property type="term" value="C:extracellular region"/>
    <property type="evidence" value="ECO:0007669"/>
    <property type="project" value="UniProtKB-SubCell"/>
</dbReference>
<name>A0A559MA35_9HELO</name>
<evidence type="ECO:0000256" key="11">
    <source>
        <dbReference type="PIRSR" id="PIRSR611150-2"/>
    </source>
</evidence>
<evidence type="ECO:0000256" key="9">
    <source>
        <dbReference type="ARBA" id="ARBA00034045"/>
    </source>
</evidence>
<dbReference type="InterPro" id="IPR029058">
    <property type="entry name" value="AB_hydrolase_fold"/>
</dbReference>
<dbReference type="Proteomes" id="UP000315522">
    <property type="component" value="Unassembled WGS sequence"/>
</dbReference>
<comment type="catalytic activity">
    <reaction evidence="9 12">
        <text>cutin + H2O = cutin monomers.</text>
        <dbReference type="EC" id="3.1.1.74"/>
    </reaction>
</comment>
<organism evidence="13 14">
    <name type="scientific">Lachnellula willkommii</name>
    <dbReference type="NCBI Taxonomy" id="215461"/>
    <lineage>
        <taxon>Eukaryota</taxon>
        <taxon>Fungi</taxon>
        <taxon>Dikarya</taxon>
        <taxon>Ascomycota</taxon>
        <taxon>Pezizomycotina</taxon>
        <taxon>Leotiomycetes</taxon>
        <taxon>Helotiales</taxon>
        <taxon>Lachnaceae</taxon>
        <taxon>Lachnellula</taxon>
    </lineage>
</organism>
<evidence type="ECO:0000256" key="5">
    <source>
        <dbReference type="ARBA" id="ARBA00022525"/>
    </source>
</evidence>
<evidence type="ECO:0000256" key="3">
    <source>
        <dbReference type="ARBA" id="ARBA00013095"/>
    </source>
</evidence>
<dbReference type="GO" id="GO:0016052">
    <property type="term" value="P:carbohydrate catabolic process"/>
    <property type="evidence" value="ECO:0007669"/>
    <property type="project" value="TreeGrafter"/>
</dbReference>
<keyword evidence="5 12" id="KW-0964">Secreted</keyword>
<dbReference type="InterPro" id="IPR011150">
    <property type="entry name" value="Cutinase_monf"/>
</dbReference>